<organism evidence="1 2">
    <name type="scientific">Araneus ventricosus</name>
    <name type="common">Orbweaver spider</name>
    <name type="synonym">Epeira ventricosa</name>
    <dbReference type="NCBI Taxonomy" id="182803"/>
    <lineage>
        <taxon>Eukaryota</taxon>
        <taxon>Metazoa</taxon>
        <taxon>Ecdysozoa</taxon>
        <taxon>Arthropoda</taxon>
        <taxon>Chelicerata</taxon>
        <taxon>Arachnida</taxon>
        <taxon>Araneae</taxon>
        <taxon>Araneomorphae</taxon>
        <taxon>Entelegynae</taxon>
        <taxon>Araneoidea</taxon>
        <taxon>Araneidae</taxon>
        <taxon>Araneus</taxon>
    </lineage>
</organism>
<dbReference type="EMBL" id="BGPR01001394">
    <property type="protein sequence ID" value="GBM52792.1"/>
    <property type="molecule type" value="Genomic_DNA"/>
</dbReference>
<sequence>MTSETLNARERTSLIFASIYEAGVLDYRPGLLPPSFAPAPLWFGRPPARMYLRGARTPKKSSPVIKVEIVWKCLQDSSGDSLPAIRIRIKFLGQINERRKEAFGEQWERRKG</sequence>
<dbReference type="Proteomes" id="UP000499080">
    <property type="component" value="Unassembled WGS sequence"/>
</dbReference>
<keyword evidence="2" id="KW-1185">Reference proteome</keyword>
<accession>A0A4Y2GG25</accession>
<proteinExistence type="predicted"/>
<dbReference type="OrthoDB" id="10477888at2759"/>
<evidence type="ECO:0000313" key="1">
    <source>
        <dbReference type="EMBL" id="GBM52792.1"/>
    </source>
</evidence>
<reference evidence="1 2" key="1">
    <citation type="journal article" date="2019" name="Sci. Rep.">
        <title>Orb-weaving spider Araneus ventricosus genome elucidates the spidroin gene catalogue.</title>
        <authorList>
            <person name="Kono N."/>
            <person name="Nakamura H."/>
            <person name="Ohtoshi R."/>
            <person name="Moran D.A.P."/>
            <person name="Shinohara A."/>
            <person name="Yoshida Y."/>
            <person name="Fujiwara M."/>
            <person name="Mori M."/>
            <person name="Tomita M."/>
            <person name="Arakawa K."/>
        </authorList>
    </citation>
    <scope>NUCLEOTIDE SEQUENCE [LARGE SCALE GENOMIC DNA]</scope>
</reference>
<protein>
    <submittedName>
        <fullName evidence="1">Uncharacterized protein</fullName>
    </submittedName>
</protein>
<comment type="caution">
    <text evidence="1">The sequence shown here is derived from an EMBL/GenBank/DDBJ whole genome shotgun (WGS) entry which is preliminary data.</text>
</comment>
<name>A0A4Y2GG25_ARAVE</name>
<dbReference type="AlphaFoldDB" id="A0A4Y2GG25"/>
<evidence type="ECO:0000313" key="2">
    <source>
        <dbReference type="Proteomes" id="UP000499080"/>
    </source>
</evidence>
<gene>
    <name evidence="1" type="ORF">AVEN_195801_1</name>
</gene>